<comment type="caution">
    <text evidence="2">The sequence shown here is derived from an EMBL/GenBank/DDBJ whole genome shotgun (WGS) entry which is preliminary data.</text>
</comment>
<keyword evidence="2" id="KW-0645">Protease</keyword>
<proteinExistence type="predicted"/>
<organism evidence="2 3">
    <name type="scientific">Brasilonema bromeliae SPC951</name>
    <dbReference type="NCBI Taxonomy" id="385972"/>
    <lineage>
        <taxon>Bacteria</taxon>
        <taxon>Bacillati</taxon>
        <taxon>Cyanobacteriota</taxon>
        <taxon>Cyanophyceae</taxon>
        <taxon>Nostocales</taxon>
        <taxon>Scytonemataceae</taxon>
        <taxon>Brasilonema</taxon>
        <taxon>Bromeliae group (in: Brasilonema)</taxon>
    </lineage>
</organism>
<gene>
    <name evidence="2" type="ORF">DP116_17030</name>
</gene>
<dbReference type="SMART" id="SM00028">
    <property type="entry name" value="TPR"/>
    <property type="match status" value="5"/>
</dbReference>
<reference evidence="2 3" key="1">
    <citation type="submission" date="2018-06" db="EMBL/GenBank/DDBJ databases">
        <title>Comparative genomics of Brasilonema spp. strains.</title>
        <authorList>
            <person name="Alvarenga D.O."/>
            <person name="Fiore M.F."/>
            <person name="Varani A.M."/>
        </authorList>
    </citation>
    <scope>NUCLEOTIDE SEQUENCE [LARGE SCALE GENOMIC DNA]</scope>
    <source>
        <strain evidence="2 3">SPC951</strain>
    </source>
</reference>
<dbReference type="GO" id="GO:0006508">
    <property type="term" value="P:proteolysis"/>
    <property type="evidence" value="ECO:0007669"/>
    <property type="project" value="UniProtKB-KW"/>
</dbReference>
<dbReference type="SUPFAM" id="SSF48452">
    <property type="entry name" value="TPR-like"/>
    <property type="match status" value="2"/>
</dbReference>
<accession>A0ABX1PCD5</accession>
<protein>
    <submittedName>
        <fullName evidence="2">Serine protease</fullName>
    </submittedName>
</protein>
<dbReference type="Gene3D" id="1.25.40.10">
    <property type="entry name" value="Tetratricopeptide repeat domain"/>
    <property type="match status" value="2"/>
</dbReference>
<dbReference type="SUPFAM" id="SSF52540">
    <property type="entry name" value="P-loop containing nucleoside triphosphate hydrolases"/>
    <property type="match status" value="1"/>
</dbReference>
<dbReference type="PANTHER" id="PTHR47691">
    <property type="entry name" value="REGULATOR-RELATED"/>
    <property type="match status" value="1"/>
</dbReference>
<dbReference type="GO" id="GO:0008233">
    <property type="term" value="F:peptidase activity"/>
    <property type="evidence" value="ECO:0007669"/>
    <property type="project" value="UniProtKB-KW"/>
</dbReference>
<evidence type="ECO:0000313" key="3">
    <source>
        <dbReference type="Proteomes" id="UP000718564"/>
    </source>
</evidence>
<keyword evidence="3" id="KW-1185">Reference proteome</keyword>
<dbReference type="Gene3D" id="2.40.10.120">
    <property type="match status" value="1"/>
</dbReference>
<dbReference type="Gene3D" id="3.40.50.300">
    <property type="entry name" value="P-loop containing nucleotide triphosphate hydrolases"/>
    <property type="match status" value="1"/>
</dbReference>
<dbReference type="EMBL" id="QMEB01000135">
    <property type="protein sequence ID" value="NMG21062.1"/>
    <property type="molecule type" value="Genomic_DNA"/>
</dbReference>
<name>A0ABX1PCD5_9CYAN</name>
<feature type="repeat" description="TPR" evidence="1">
    <location>
        <begin position="741"/>
        <end position="774"/>
    </location>
</feature>
<dbReference type="Pfam" id="PF13365">
    <property type="entry name" value="Trypsin_2"/>
    <property type="match status" value="1"/>
</dbReference>
<keyword evidence="2" id="KW-0378">Hydrolase</keyword>
<dbReference type="RefSeq" id="WP_169156313.1">
    <property type="nucleotide sequence ID" value="NZ_CAWPJE010000128.1"/>
</dbReference>
<dbReference type="PANTHER" id="PTHR47691:SF3">
    <property type="entry name" value="HTH-TYPE TRANSCRIPTIONAL REGULATOR RV0890C-RELATED"/>
    <property type="match status" value="1"/>
</dbReference>
<dbReference type="PROSITE" id="PS50005">
    <property type="entry name" value="TPR"/>
    <property type="match status" value="1"/>
</dbReference>
<evidence type="ECO:0000256" key="1">
    <source>
        <dbReference type="PROSITE-ProRule" id="PRU00339"/>
    </source>
</evidence>
<keyword evidence="1" id="KW-0802">TPR repeat</keyword>
<dbReference type="InterPro" id="IPR027417">
    <property type="entry name" value="P-loop_NTPase"/>
</dbReference>
<dbReference type="SUPFAM" id="SSF50494">
    <property type="entry name" value="Trypsin-like serine proteases"/>
    <property type="match status" value="1"/>
</dbReference>
<dbReference type="InterPro" id="IPR019734">
    <property type="entry name" value="TPR_rpt"/>
</dbReference>
<evidence type="ECO:0000313" key="2">
    <source>
        <dbReference type="EMBL" id="NMG21062.1"/>
    </source>
</evidence>
<dbReference type="Proteomes" id="UP000718564">
    <property type="component" value="Unassembled WGS sequence"/>
</dbReference>
<dbReference type="InterPro" id="IPR009003">
    <property type="entry name" value="Peptidase_S1_PA"/>
</dbReference>
<sequence length="1041" mass="117519">MNKPARKPQIINLCKFTVQIRDVNNNTVGTGFVVSESGQIVTCAHVVRDACATGEVAEGVEVDVYFSKAQNEEQKAQKARVAVCFHDYEDDVVLLQLDTPSLPDGIEVAILGTAEESAGNKFRSFGYRRLGKNQGCPAEGKIIDFAESPENSVLHGDPLMLSCQHIDSGMSGAAVLDTERDLVVGVIAQTWDSGQSEKDRDTSFAVDCKVLTFDPMRLPLAGMPITRLLATQDKMDLHTTGGQPVSEPGIVLNNAPALLPEWVGREEFLRTLNQDWVDSDCLITGLIGFGGEGKSSLTRRWLENLLQDSSLPCPQGVFWWGFDEKTSIDEFFEAALTFLVKDIDPRKLTPAEKAKFIHAMLKSGRYLFILDGLEVLQHEDGDDYGELKNADLREFLRGFATGGHQSFCLINSRVPLLDLIDFTTYTHRDVDRLSAEEGRTLLRNVGVKGSNQDLDRIVADWDGYALVLSLLGAYLVDVYNGDVKRIRDISPPTADEPRYDRVKRVLRRYDKHLTQPEKEFLTVFSAFRLGVSQSAFAQVFQGVIPGYFPPRRQTSSFVDRFIWQFQRLLNRLFPSRRRAETQLKKQLKAPLTELPGRTFDAMVRRLVNYRILRYYLEANYYAMHPLIRAHYLKQLDEDKRAQAREIHQRIADYYLRIAGPIPDHPILENLAFPIEVVHHLCCAENYDQAYDVFWERVLQSAQRVLVDQLNAWDTCLALVLEFFPNNDTSQEPQVSSLNCKAWILNEVGLCLKKLGQLSEAEQFYKRAIAIELNKENWKNAAINYQNLAGLYIELGKLTASEQAAREALTLARRAGDKSQEANSLGYQAQIAHLQGNLQLASAAFQQAEALRQEIEADTYDLYTLNGIYNADHLRRVSNLEYARRITQANLEICQRNHWLARISRCYRVFGDLDADTEQHESARENYNEALRIARGISNRDVLIEALLARGRWAARRSEVEAARSDLDEALSYALSGGYRIYEADIRVALAWAHLAEGNYSVAQVQAEKAQRMSAEMGYHWGQVDAAEVLAGLKQLSQSVLN</sequence>
<dbReference type="InterPro" id="IPR011990">
    <property type="entry name" value="TPR-like_helical_dom_sf"/>
</dbReference>
<dbReference type="Pfam" id="PF13181">
    <property type="entry name" value="TPR_8"/>
    <property type="match status" value="2"/>
</dbReference>